<evidence type="ECO:0000256" key="1">
    <source>
        <dbReference type="SAM" id="MobiDB-lite"/>
    </source>
</evidence>
<dbReference type="Proteomes" id="UP000271087">
    <property type="component" value="Unassembled WGS sequence"/>
</dbReference>
<reference evidence="4" key="1">
    <citation type="submission" date="2016-06" db="UniProtKB">
        <authorList>
            <consortium name="WormBaseParasite"/>
        </authorList>
    </citation>
    <scope>IDENTIFICATION</scope>
</reference>
<feature type="compositionally biased region" description="Basic and acidic residues" evidence="1">
    <location>
        <begin position="131"/>
        <end position="157"/>
    </location>
</feature>
<evidence type="ECO:0000313" key="3">
    <source>
        <dbReference type="Proteomes" id="UP000271087"/>
    </source>
</evidence>
<dbReference type="WBParaSite" id="nOo.2.0.1.t02430-RA">
    <property type="protein sequence ID" value="nOo.2.0.1.t02430-RA"/>
    <property type="gene ID" value="nOo.2.0.1.g02430"/>
</dbReference>
<feature type="compositionally biased region" description="Polar residues" evidence="1">
    <location>
        <begin position="121"/>
        <end position="130"/>
    </location>
</feature>
<proteinExistence type="predicted"/>
<reference evidence="2 3" key="2">
    <citation type="submission" date="2018-08" db="EMBL/GenBank/DDBJ databases">
        <authorList>
            <person name="Laetsch R D."/>
            <person name="Stevens L."/>
            <person name="Kumar S."/>
            <person name="Blaxter L. M."/>
        </authorList>
    </citation>
    <scope>NUCLEOTIDE SEQUENCE [LARGE SCALE GENOMIC DNA]</scope>
</reference>
<feature type="region of interest" description="Disordered" evidence="1">
    <location>
        <begin position="119"/>
        <end position="164"/>
    </location>
</feature>
<dbReference type="OrthoDB" id="10507880at2759"/>
<protein>
    <submittedName>
        <fullName evidence="2 4">Uncharacterized protein</fullName>
    </submittedName>
</protein>
<evidence type="ECO:0000313" key="2">
    <source>
        <dbReference type="EMBL" id="VDK66296.1"/>
    </source>
</evidence>
<sequence length="321" mass="36716">MEDEERKWKEIGEIKNAAVNIKHSNEASSEWDLDIENVDLFCKNRERQVMKCDKALESVATKIGKCLEKRKCEVEQQQCQEMKWGGKEVKREEYNILGQKNFGTKESTTSQHEIFAEQKRSISSLEATNESQEKDAEERPTVEILSEQKSRKEKPLESENDSLETTIIEKDQFKPLGSENLKEVELKPHEAVMLENNVSTEYEQEAKTVQCETSDIYSDRIISETARQENLRQDKTVINGNHKSDETFQTGIFYFDKKADLVSTSVTTTPAALTTIGTTVADHLTRTEDLEETKTIPFEDVMPDGEVLEEYSAIISKEPTT</sequence>
<gene>
    <name evidence="2" type="ORF">NOO_LOCUS2430</name>
</gene>
<keyword evidence="3" id="KW-1185">Reference proteome</keyword>
<evidence type="ECO:0000313" key="4">
    <source>
        <dbReference type="WBParaSite" id="nOo.2.0.1.t02430-RA"/>
    </source>
</evidence>
<organism evidence="4">
    <name type="scientific">Onchocerca ochengi</name>
    <name type="common">Filarial nematode worm</name>
    <dbReference type="NCBI Taxonomy" id="42157"/>
    <lineage>
        <taxon>Eukaryota</taxon>
        <taxon>Metazoa</taxon>
        <taxon>Ecdysozoa</taxon>
        <taxon>Nematoda</taxon>
        <taxon>Chromadorea</taxon>
        <taxon>Rhabditida</taxon>
        <taxon>Spirurina</taxon>
        <taxon>Spiruromorpha</taxon>
        <taxon>Filarioidea</taxon>
        <taxon>Onchocercidae</taxon>
        <taxon>Onchocerca</taxon>
    </lineage>
</organism>
<name>A0A182E376_ONCOC</name>
<dbReference type="EMBL" id="UYRW01000382">
    <property type="protein sequence ID" value="VDK66296.1"/>
    <property type="molecule type" value="Genomic_DNA"/>
</dbReference>
<dbReference type="AlphaFoldDB" id="A0A182E376"/>
<accession>A0A182E376</accession>